<keyword evidence="2" id="KW-0378">Hydrolase</keyword>
<sequence length="235" mass="26326">MAGSGEHTILLEAGGSAGLSDWDPIFNTLTQHARVIRYSRIGNGGSQKITKNYSSEEYAEEAHLLLAALKIKKPVVLIAHSYGAYIARRFAATYPTQVSALMLIEPASEHDVDIMRQINLAQAEKEIAQVKLDDQANGLSNQYLDFWSKRPLPDYPQIPDIPVTVIASIKHYPEPALLFFTDKARELWGKLHTDWANDFPQGKAVLTDKSYHYPQNDEPEMVVSEIRALLARIKP</sequence>
<dbReference type="PANTHER" id="PTHR43798">
    <property type="entry name" value="MONOACYLGLYCEROL LIPASE"/>
    <property type="match status" value="1"/>
</dbReference>
<dbReference type="EMBL" id="JBAWKS010000002">
    <property type="protein sequence ID" value="MEI4551277.1"/>
    <property type="molecule type" value="Genomic_DNA"/>
</dbReference>
<evidence type="ECO:0000259" key="1">
    <source>
        <dbReference type="Pfam" id="PF00561"/>
    </source>
</evidence>
<dbReference type="GO" id="GO:0016787">
    <property type="term" value="F:hydrolase activity"/>
    <property type="evidence" value="ECO:0007669"/>
    <property type="project" value="UniProtKB-KW"/>
</dbReference>
<dbReference type="Pfam" id="PF00561">
    <property type="entry name" value="Abhydrolase_1"/>
    <property type="match status" value="1"/>
</dbReference>
<dbReference type="InterPro" id="IPR000073">
    <property type="entry name" value="AB_hydrolase_1"/>
</dbReference>
<dbReference type="InterPro" id="IPR050266">
    <property type="entry name" value="AB_hydrolase_sf"/>
</dbReference>
<reference evidence="2 3" key="1">
    <citation type="submission" date="2023-12" db="EMBL/GenBank/DDBJ databases">
        <title>Friends and Foes: Symbiotic and Algicidal bacterial influence on Karenia brevis blooms.</title>
        <authorList>
            <person name="Fei C."/>
            <person name="Mohamed A.R."/>
            <person name="Booker A."/>
            <person name="Arshad M."/>
            <person name="Klass S."/>
            <person name="Ahn S."/>
            <person name="Gilbert P.M."/>
            <person name="Heil C.A."/>
            <person name="Martinez J.M."/>
            <person name="Amin S.A."/>
        </authorList>
    </citation>
    <scope>NUCLEOTIDE SEQUENCE [LARGE SCALE GENOMIC DNA]</scope>
    <source>
        <strain evidence="2 3">CE15</strain>
    </source>
</reference>
<feature type="domain" description="AB hydrolase-1" evidence="1">
    <location>
        <begin position="9"/>
        <end position="132"/>
    </location>
</feature>
<organism evidence="2 3">
    <name type="scientific">Pseudoalteromonas spongiae</name>
    <dbReference type="NCBI Taxonomy" id="298657"/>
    <lineage>
        <taxon>Bacteria</taxon>
        <taxon>Pseudomonadati</taxon>
        <taxon>Pseudomonadota</taxon>
        <taxon>Gammaproteobacteria</taxon>
        <taxon>Alteromonadales</taxon>
        <taxon>Pseudoalteromonadaceae</taxon>
        <taxon>Pseudoalteromonas</taxon>
    </lineage>
</organism>
<protein>
    <submittedName>
        <fullName evidence="2">Alpha/beta hydrolase</fullName>
    </submittedName>
</protein>
<dbReference type="SUPFAM" id="SSF53474">
    <property type="entry name" value="alpha/beta-Hydrolases"/>
    <property type="match status" value="1"/>
</dbReference>
<evidence type="ECO:0000313" key="3">
    <source>
        <dbReference type="Proteomes" id="UP001382455"/>
    </source>
</evidence>
<gene>
    <name evidence="2" type="ORF">WAE96_16505</name>
</gene>
<dbReference type="Gene3D" id="3.40.50.1820">
    <property type="entry name" value="alpha/beta hydrolase"/>
    <property type="match status" value="1"/>
</dbReference>
<name>A0ABU8EZ44_9GAMM</name>
<dbReference type="PANTHER" id="PTHR43798:SF33">
    <property type="entry name" value="HYDROLASE, PUTATIVE (AFU_ORTHOLOGUE AFUA_2G14860)-RELATED"/>
    <property type="match status" value="1"/>
</dbReference>
<keyword evidence="3" id="KW-1185">Reference proteome</keyword>
<proteinExistence type="predicted"/>
<accession>A0ABU8EZ44</accession>
<dbReference type="InterPro" id="IPR029058">
    <property type="entry name" value="AB_hydrolase_fold"/>
</dbReference>
<dbReference type="Proteomes" id="UP001382455">
    <property type="component" value="Unassembled WGS sequence"/>
</dbReference>
<comment type="caution">
    <text evidence="2">The sequence shown here is derived from an EMBL/GenBank/DDBJ whole genome shotgun (WGS) entry which is preliminary data.</text>
</comment>
<evidence type="ECO:0000313" key="2">
    <source>
        <dbReference type="EMBL" id="MEI4551277.1"/>
    </source>
</evidence>